<dbReference type="EMBL" id="MU825402">
    <property type="protein sequence ID" value="KAJ7392196.1"/>
    <property type="molecule type" value="Genomic_DNA"/>
</dbReference>
<gene>
    <name evidence="1" type="ORF">OS493_013570</name>
</gene>
<proteinExistence type="predicted"/>
<sequence>MFGVKSFGEESNSRSLINVRRSLNFDEVIKKPREPNLTDVKTEREGSASLTVGFTSEKPSHQFYSDVPMWFAKRRQQWKKQHKEGLAVDSARLCTLQANPQTPFPRPFQNVIICVATATAQSSSDVPDSLPDYLPRGREFLNPSADNKFLLFTPERVTYKAKRITFSRLE</sequence>
<name>A0A9X0A2D4_9CNID</name>
<protein>
    <submittedName>
        <fullName evidence="1">Uncharacterized protein</fullName>
    </submittedName>
</protein>
<dbReference type="AlphaFoldDB" id="A0A9X0A2D4"/>
<dbReference type="Proteomes" id="UP001163046">
    <property type="component" value="Unassembled WGS sequence"/>
</dbReference>
<evidence type="ECO:0000313" key="2">
    <source>
        <dbReference type="Proteomes" id="UP001163046"/>
    </source>
</evidence>
<comment type="caution">
    <text evidence="1">The sequence shown here is derived from an EMBL/GenBank/DDBJ whole genome shotgun (WGS) entry which is preliminary data.</text>
</comment>
<organism evidence="1 2">
    <name type="scientific">Desmophyllum pertusum</name>
    <dbReference type="NCBI Taxonomy" id="174260"/>
    <lineage>
        <taxon>Eukaryota</taxon>
        <taxon>Metazoa</taxon>
        <taxon>Cnidaria</taxon>
        <taxon>Anthozoa</taxon>
        <taxon>Hexacorallia</taxon>
        <taxon>Scleractinia</taxon>
        <taxon>Caryophylliina</taxon>
        <taxon>Caryophylliidae</taxon>
        <taxon>Desmophyllum</taxon>
    </lineage>
</organism>
<accession>A0A9X0A2D4</accession>
<evidence type="ECO:0000313" key="1">
    <source>
        <dbReference type="EMBL" id="KAJ7392196.1"/>
    </source>
</evidence>
<reference evidence="1" key="1">
    <citation type="submission" date="2023-01" db="EMBL/GenBank/DDBJ databases">
        <title>Genome assembly of the deep-sea coral Lophelia pertusa.</title>
        <authorList>
            <person name="Herrera S."/>
            <person name="Cordes E."/>
        </authorList>
    </citation>
    <scope>NUCLEOTIDE SEQUENCE</scope>
    <source>
        <strain evidence="1">USNM1676648</strain>
        <tissue evidence="1">Polyp</tissue>
    </source>
</reference>
<keyword evidence="2" id="KW-1185">Reference proteome</keyword>